<gene>
    <name evidence="1" type="ORF">AAH949_01945</name>
</gene>
<proteinExistence type="predicted"/>
<sequence length="100" mass="11517">MGCGSKEPPVEIETFEQYNQLLYSNSKFLKITSLVDSVTITKIIPNRGKCKIGGVLDNRDIKINKTLKYGEVWNYIPLRGCDKLLEVRVETDQGEWDFKF</sequence>
<accession>A0AAU7E8S6</accession>
<protein>
    <recommendedName>
        <fullName evidence="2">Lipoprotein</fullName>
    </recommendedName>
</protein>
<dbReference type="EMBL" id="CP155620">
    <property type="protein sequence ID" value="XBJ29617.1"/>
    <property type="molecule type" value="Genomic_DNA"/>
</dbReference>
<dbReference type="AlphaFoldDB" id="A0AAU7E8S6"/>
<dbReference type="RefSeq" id="WP_134237690.1">
    <property type="nucleotide sequence ID" value="NZ_CP155620.1"/>
</dbReference>
<evidence type="ECO:0000313" key="1">
    <source>
        <dbReference type="EMBL" id="XBJ29617.1"/>
    </source>
</evidence>
<name>A0AAU7E8S6_9BACT</name>
<evidence type="ECO:0008006" key="2">
    <source>
        <dbReference type="Google" id="ProtNLM"/>
    </source>
</evidence>
<organism evidence="1">
    <name type="scientific">Campylobacter sp. CCS1377</name>
    <dbReference type="NCBI Taxonomy" id="3158229"/>
    <lineage>
        <taxon>Bacteria</taxon>
        <taxon>Pseudomonadati</taxon>
        <taxon>Campylobacterota</taxon>
        <taxon>Epsilonproteobacteria</taxon>
        <taxon>Campylobacterales</taxon>
        <taxon>Campylobacteraceae</taxon>
        <taxon>Campylobacter</taxon>
    </lineage>
</organism>
<reference evidence="1" key="1">
    <citation type="submission" date="2024-05" db="EMBL/GenBank/DDBJ databases">
        <title>Campylobacter coli isolated from environmental waters in Slovenia.</title>
        <authorList>
            <person name="Zautner A.E."/>
            <person name="Bunk B."/>
            <person name="Riedel T."/>
            <person name="Sproeer C."/>
        </authorList>
    </citation>
    <scope>NUCLEOTIDE SEQUENCE</scope>
    <source>
        <strain evidence="1">CCS1377</strain>
    </source>
</reference>